<evidence type="ECO:0000313" key="2">
    <source>
        <dbReference type="Proteomes" id="UP000013548"/>
    </source>
</evidence>
<dbReference type="EMBL" id="CP005386">
    <property type="protein sequence ID" value="AGL26871.1"/>
    <property type="molecule type" value="Genomic_DNA"/>
</dbReference>
<dbReference type="PATRIC" id="fig|1310114.3.peg.2016"/>
<dbReference type="AlphaFoldDB" id="R4MG10"/>
<dbReference type="Proteomes" id="UP000013548">
    <property type="component" value="Chromosome"/>
</dbReference>
<evidence type="ECO:0000313" key="1">
    <source>
        <dbReference type="EMBL" id="AGL26871.1"/>
    </source>
</evidence>
<protein>
    <submittedName>
        <fullName evidence="1">Carbamoyl phosphate synthase small subunit</fullName>
        <ecNumber evidence="1">6.3.5.5</ecNumber>
    </submittedName>
</protein>
<proteinExistence type="predicted"/>
<accession>R4MG10</accession>
<dbReference type="GO" id="GO:0004088">
    <property type="term" value="F:carbamoyl-phosphate synthase (glutamine-hydrolyzing) activity"/>
    <property type="evidence" value="ECO:0007669"/>
    <property type="project" value="UniProtKB-EC"/>
</dbReference>
<dbReference type="BioCyc" id="MTUB1310114:G13A2-1435-MONOMER"/>
<dbReference type="KEGG" id="mtuc:J113_09610"/>
<dbReference type="HOGENOM" id="CLU_2602314_0_0_11"/>
<gene>
    <name evidence="1" type="ORF">J113_09610</name>
</gene>
<keyword evidence="1" id="KW-0436">Ligase</keyword>
<dbReference type="EC" id="6.3.5.5" evidence="1"/>
<reference evidence="1 2" key="1">
    <citation type="journal article" date="2013" name="Genome Announc.">
        <title>Whole-Genome Sequences of Four Clinical Isolates of Mycobacterium tuberculosis from Tamil Nadu, South India.</title>
        <authorList>
            <person name="Narayanan S."/>
            <person name="Deshpande U."/>
        </authorList>
    </citation>
    <scope>NUCLEOTIDE SEQUENCE [LARGE SCALE GENOMIC DNA]</scope>
    <source>
        <strain evidence="1 2">CAS/NITR204</strain>
    </source>
</reference>
<organism evidence="1 2">
    <name type="scientific">Mycobacterium tuberculosis CAS/NITR204</name>
    <dbReference type="NCBI Taxonomy" id="1310114"/>
    <lineage>
        <taxon>Bacteria</taxon>
        <taxon>Bacillati</taxon>
        <taxon>Actinomycetota</taxon>
        <taxon>Actinomycetes</taxon>
        <taxon>Mycobacteriales</taxon>
        <taxon>Mycobacteriaceae</taxon>
        <taxon>Mycobacterium</taxon>
        <taxon>Mycobacterium tuberculosis complex</taxon>
    </lineage>
</organism>
<name>R4MG10_MYCTX</name>
<sequence length="79" mass="8405">MAVTAQNHGFALQGEAGQSFATPFGPACISHTCANDVWSKASSSLTGGRFRCNTTRKPPPARTIESFDQFVELMAGEGR</sequence>